<comment type="caution">
    <text evidence="7">The sequence shown here is derived from an EMBL/GenBank/DDBJ whole genome shotgun (WGS) entry which is preliminary data.</text>
</comment>
<keyword evidence="4" id="KW-0175">Coiled coil</keyword>
<evidence type="ECO:0000256" key="4">
    <source>
        <dbReference type="ARBA" id="ARBA00023054"/>
    </source>
</evidence>
<evidence type="ECO:0000313" key="7">
    <source>
        <dbReference type="EMBL" id="KAH8025541.1"/>
    </source>
</evidence>
<dbReference type="PANTHER" id="PTHR48417:SF1">
    <property type="entry name" value="ATP SYNTHASE F1 SUBUNIT EPSILON"/>
    <property type="match status" value="1"/>
</dbReference>
<reference evidence="7" key="1">
    <citation type="journal article" date="2020" name="Cell">
        <title>Large-Scale Comparative Analyses of Tick Genomes Elucidate Their Genetic Diversity and Vector Capacities.</title>
        <authorList>
            <consortium name="Tick Genome and Microbiome Consortium (TIGMIC)"/>
            <person name="Jia N."/>
            <person name="Wang J."/>
            <person name="Shi W."/>
            <person name="Du L."/>
            <person name="Sun Y."/>
            <person name="Zhan W."/>
            <person name="Jiang J.F."/>
            <person name="Wang Q."/>
            <person name="Zhang B."/>
            <person name="Ji P."/>
            <person name="Bell-Sakyi L."/>
            <person name="Cui X.M."/>
            <person name="Yuan T.T."/>
            <person name="Jiang B.G."/>
            <person name="Yang W.F."/>
            <person name="Lam T.T."/>
            <person name="Chang Q.C."/>
            <person name="Ding S.J."/>
            <person name="Wang X.J."/>
            <person name="Zhu J.G."/>
            <person name="Ruan X.D."/>
            <person name="Zhao L."/>
            <person name="Wei J.T."/>
            <person name="Ye R.Z."/>
            <person name="Que T.C."/>
            <person name="Du C.H."/>
            <person name="Zhou Y.H."/>
            <person name="Cheng J.X."/>
            <person name="Dai P.F."/>
            <person name="Guo W.B."/>
            <person name="Han X.H."/>
            <person name="Huang E.J."/>
            <person name="Li L.F."/>
            <person name="Wei W."/>
            <person name="Gao Y.C."/>
            <person name="Liu J.Z."/>
            <person name="Shao H.Z."/>
            <person name="Wang X."/>
            <person name="Wang C.C."/>
            <person name="Yang T.C."/>
            <person name="Huo Q.B."/>
            <person name="Li W."/>
            <person name="Chen H.Y."/>
            <person name="Chen S.E."/>
            <person name="Zhou L.G."/>
            <person name="Ni X.B."/>
            <person name="Tian J.H."/>
            <person name="Sheng Y."/>
            <person name="Liu T."/>
            <person name="Pan Y.S."/>
            <person name="Xia L.Y."/>
            <person name="Li J."/>
            <person name="Zhao F."/>
            <person name="Cao W.C."/>
        </authorList>
    </citation>
    <scope>NUCLEOTIDE SEQUENCE</scope>
    <source>
        <strain evidence="7">Rmic-2018</strain>
    </source>
</reference>
<keyword evidence="3" id="KW-0809">Transit peptide</keyword>
<dbReference type="EMBL" id="JABSTU010000007">
    <property type="protein sequence ID" value="KAH8025541.1"/>
    <property type="molecule type" value="Genomic_DNA"/>
</dbReference>
<keyword evidence="5" id="KW-0496">Mitochondrion</keyword>
<accession>A0A9J6DTM0</accession>
<reference evidence="7" key="2">
    <citation type="submission" date="2021-09" db="EMBL/GenBank/DDBJ databases">
        <authorList>
            <person name="Jia N."/>
            <person name="Wang J."/>
            <person name="Shi W."/>
            <person name="Du L."/>
            <person name="Sun Y."/>
            <person name="Zhan W."/>
            <person name="Jiang J."/>
            <person name="Wang Q."/>
            <person name="Zhang B."/>
            <person name="Ji P."/>
            <person name="Sakyi L.B."/>
            <person name="Cui X."/>
            <person name="Yuan T."/>
            <person name="Jiang B."/>
            <person name="Yang W."/>
            <person name="Lam T.T.-Y."/>
            <person name="Chang Q."/>
            <person name="Ding S."/>
            <person name="Wang X."/>
            <person name="Zhu J."/>
            <person name="Ruan X."/>
            <person name="Zhao L."/>
            <person name="Wei J."/>
            <person name="Que T."/>
            <person name="Du C."/>
            <person name="Cheng J."/>
            <person name="Dai P."/>
            <person name="Han X."/>
            <person name="Huang E."/>
            <person name="Gao Y."/>
            <person name="Liu J."/>
            <person name="Shao H."/>
            <person name="Ye R."/>
            <person name="Li L."/>
            <person name="Wei W."/>
            <person name="Wang X."/>
            <person name="Wang C."/>
            <person name="Huo Q."/>
            <person name="Li W."/>
            <person name="Guo W."/>
            <person name="Chen H."/>
            <person name="Chen S."/>
            <person name="Zhou L."/>
            <person name="Zhou L."/>
            <person name="Ni X."/>
            <person name="Tian J."/>
            <person name="Zhou Y."/>
            <person name="Sheng Y."/>
            <person name="Liu T."/>
            <person name="Pan Y."/>
            <person name="Xia L."/>
            <person name="Li J."/>
            <person name="Zhao F."/>
            <person name="Cao W."/>
        </authorList>
    </citation>
    <scope>NUCLEOTIDE SEQUENCE</scope>
    <source>
        <strain evidence="7">Rmic-2018</strain>
        <tissue evidence="7">Larvae</tissue>
    </source>
</reference>
<name>A0A9J6DTM0_RHIMP</name>
<feature type="region of interest" description="Disordered" evidence="6">
    <location>
        <begin position="47"/>
        <end position="70"/>
    </location>
</feature>
<feature type="compositionally biased region" description="Gly residues" evidence="6">
    <location>
        <begin position="53"/>
        <end position="65"/>
    </location>
</feature>
<evidence type="ECO:0000256" key="2">
    <source>
        <dbReference type="ARBA" id="ARBA00010901"/>
    </source>
</evidence>
<gene>
    <name evidence="7" type="ORF">HPB51_009481</name>
</gene>
<keyword evidence="8" id="KW-1185">Reference proteome</keyword>
<dbReference type="AlphaFoldDB" id="A0A9J6DTM0"/>
<comment type="subcellular location">
    <subcellularLocation>
        <location evidence="1">Mitochondrion</location>
    </subcellularLocation>
</comment>
<evidence type="ECO:0000256" key="5">
    <source>
        <dbReference type="ARBA" id="ARBA00023128"/>
    </source>
</evidence>
<dbReference type="SUPFAM" id="SSF64602">
    <property type="entry name" value="F1 ATPase inhibitor, IF1, C-terminal domain"/>
    <property type="match status" value="1"/>
</dbReference>
<sequence length="117" mass="12455">MPQKNRVCRLNDAHFATGCLWGRVELRVGCAINGAHVSCCSQTRFSQSQSGEWGSGSGKGGGTGGSVREAGGAFGKMEAAREEEYFRKLVSSSDSNKELLHAPCTLHSHAQVVKGTR</sequence>
<dbReference type="Pfam" id="PF04568">
    <property type="entry name" value="IATP"/>
    <property type="match status" value="1"/>
</dbReference>
<dbReference type="GO" id="GO:0005739">
    <property type="term" value="C:mitochondrion"/>
    <property type="evidence" value="ECO:0007669"/>
    <property type="project" value="UniProtKB-SubCell"/>
</dbReference>
<evidence type="ECO:0000313" key="8">
    <source>
        <dbReference type="Proteomes" id="UP000821866"/>
    </source>
</evidence>
<dbReference type="Proteomes" id="UP000821866">
    <property type="component" value="Unassembled WGS sequence"/>
</dbReference>
<dbReference type="GO" id="GO:0042030">
    <property type="term" value="F:ATPase inhibitor activity"/>
    <property type="evidence" value="ECO:0007669"/>
    <property type="project" value="InterPro"/>
</dbReference>
<protein>
    <submittedName>
        <fullName evidence="7">Uncharacterized protein</fullName>
    </submittedName>
</protein>
<dbReference type="InterPro" id="IPR007648">
    <property type="entry name" value="ATPase_inhibitor_mt"/>
</dbReference>
<evidence type="ECO:0000256" key="3">
    <source>
        <dbReference type="ARBA" id="ARBA00022946"/>
    </source>
</evidence>
<dbReference type="Gene3D" id="1.20.5.500">
    <property type="entry name" value="Single helix bin"/>
    <property type="match status" value="1"/>
</dbReference>
<proteinExistence type="inferred from homology"/>
<evidence type="ECO:0000256" key="6">
    <source>
        <dbReference type="SAM" id="MobiDB-lite"/>
    </source>
</evidence>
<evidence type="ECO:0000256" key="1">
    <source>
        <dbReference type="ARBA" id="ARBA00004173"/>
    </source>
</evidence>
<comment type="similarity">
    <text evidence="2">Belongs to the ATPase inhibitor family.</text>
</comment>
<organism evidence="7 8">
    <name type="scientific">Rhipicephalus microplus</name>
    <name type="common">Cattle tick</name>
    <name type="synonym">Boophilus microplus</name>
    <dbReference type="NCBI Taxonomy" id="6941"/>
    <lineage>
        <taxon>Eukaryota</taxon>
        <taxon>Metazoa</taxon>
        <taxon>Ecdysozoa</taxon>
        <taxon>Arthropoda</taxon>
        <taxon>Chelicerata</taxon>
        <taxon>Arachnida</taxon>
        <taxon>Acari</taxon>
        <taxon>Parasitiformes</taxon>
        <taxon>Ixodida</taxon>
        <taxon>Ixodoidea</taxon>
        <taxon>Ixodidae</taxon>
        <taxon>Rhipicephalinae</taxon>
        <taxon>Rhipicephalus</taxon>
        <taxon>Boophilus</taxon>
    </lineage>
</organism>
<dbReference type="PANTHER" id="PTHR48417">
    <property type="entry name" value="ATP SYNTHASE F1 SUBUNIT EPSILON"/>
    <property type="match status" value="1"/>
</dbReference>